<dbReference type="Proteomes" id="UP000325315">
    <property type="component" value="Unassembled WGS sequence"/>
</dbReference>
<name>A0A5B6WNG3_9ROSI</name>
<accession>A0A5B6WNG3</accession>
<reference evidence="2" key="1">
    <citation type="journal article" date="2019" name="Plant Biotechnol. J.">
        <title>Genome sequencing of the Australian wild diploid species Gossypium australe highlights disease resistance and delayed gland morphogenesis.</title>
        <authorList>
            <person name="Cai Y."/>
            <person name="Cai X."/>
            <person name="Wang Q."/>
            <person name="Wang P."/>
            <person name="Zhang Y."/>
            <person name="Cai C."/>
            <person name="Xu Y."/>
            <person name="Wang K."/>
            <person name="Zhou Z."/>
            <person name="Wang C."/>
            <person name="Geng S."/>
            <person name="Li B."/>
            <person name="Dong Q."/>
            <person name="Hou Y."/>
            <person name="Wang H."/>
            <person name="Ai P."/>
            <person name="Liu Z."/>
            <person name="Yi F."/>
            <person name="Sun M."/>
            <person name="An G."/>
            <person name="Cheng J."/>
            <person name="Zhang Y."/>
            <person name="Shi Q."/>
            <person name="Xie Y."/>
            <person name="Shi X."/>
            <person name="Chang Y."/>
            <person name="Huang F."/>
            <person name="Chen Y."/>
            <person name="Hong S."/>
            <person name="Mi L."/>
            <person name="Sun Q."/>
            <person name="Zhang L."/>
            <person name="Zhou B."/>
            <person name="Peng R."/>
            <person name="Zhang X."/>
            <person name="Liu F."/>
        </authorList>
    </citation>
    <scope>NUCLEOTIDE SEQUENCE [LARGE SCALE GENOMIC DNA]</scope>
    <source>
        <strain evidence="2">cv. PA1801</strain>
    </source>
</reference>
<comment type="caution">
    <text evidence="1">The sequence shown here is derived from an EMBL/GenBank/DDBJ whole genome shotgun (WGS) entry which is preliminary data.</text>
</comment>
<sequence length="357" mass="40426">MEIDKDEMLETEEGQEVTDDLEINNTASRYFQKLFTSKGVGDSSYLLDSIDASISSEINTVLLSTYSVDEIQKALKGMGPTKAPGYDGFLALFFQKYWHIVGKDVEDFCLRMLNKGKDLDSTNRTDISIWAAKDVLRKGLVWRVGTGNNISINYDAWIPDAFNFRLSSQIELMHDHCVNMLIDSNVRKWKEELVKYTFAEEDAARILQIPLASSPHEDFLAWGGEASREFSWLIWAFEQFNVHKCRLFCCALWAIWGDRNSRIHNKKVSTGTEIGNFITSYLVELDGLEVKKSGKIGQIQNWDHPPQDSVKINFDGAFDGQNNISASGIMGSCEDWSGTYMAEDYHTGGFPNSNQKV</sequence>
<proteinExistence type="predicted"/>
<evidence type="ECO:0000313" key="1">
    <source>
        <dbReference type="EMBL" id="KAA3482597.1"/>
    </source>
</evidence>
<evidence type="ECO:0000313" key="2">
    <source>
        <dbReference type="Proteomes" id="UP000325315"/>
    </source>
</evidence>
<keyword evidence="2" id="KW-1185">Reference proteome</keyword>
<dbReference type="OrthoDB" id="998851at2759"/>
<dbReference type="AlphaFoldDB" id="A0A5B6WNG3"/>
<keyword evidence="1" id="KW-0695">RNA-directed DNA polymerase</keyword>
<keyword evidence="1" id="KW-0548">Nucleotidyltransferase</keyword>
<dbReference type="EMBL" id="SMMG02000002">
    <property type="protein sequence ID" value="KAA3482597.1"/>
    <property type="molecule type" value="Genomic_DNA"/>
</dbReference>
<protein>
    <submittedName>
        <fullName evidence="1">Reverse transcriptase</fullName>
    </submittedName>
</protein>
<organism evidence="1 2">
    <name type="scientific">Gossypium australe</name>
    <dbReference type="NCBI Taxonomy" id="47621"/>
    <lineage>
        <taxon>Eukaryota</taxon>
        <taxon>Viridiplantae</taxon>
        <taxon>Streptophyta</taxon>
        <taxon>Embryophyta</taxon>
        <taxon>Tracheophyta</taxon>
        <taxon>Spermatophyta</taxon>
        <taxon>Magnoliopsida</taxon>
        <taxon>eudicotyledons</taxon>
        <taxon>Gunneridae</taxon>
        <taxon>Pentapetalae</taxon>
        <taxon>rosids</taxon>
        <taxon>malvids</taxon>
        <taxon>Malvales</taxon>
        <taxon>Malvaceae</taxon>
        <taxon>Malvoideae</taxon>
        <taxon>Gossypium</taxon>
    </lineage>
</organism>
<dbReference type="GO" id="GO:0003964">
    <property type="term" value="F:RNA-directed DNA polymerase activity"/>
    <property type="evidence" value="ECO:0007669"/>
    <property type="project" value="UniProtKB-KW"/>
</dbReference>
<gene>
    <name evidence="1" type="ORF">EPI10_004828</name>
</gene>
<keyword evidence="1" id="KW-0808">Transferase</keyword>